<feature type="region of interest" description="Disordered" evidence="1">
    <location>
        <begin position="285"/>
        <end position="357"/>
    </location>
</feature>
<feature type="compositionally biased region" description="Basic and acidic residues" evidence="1">
    <location>
        <begin position="346"/>
        <end position="357"/>
    </location>
</feature>
<dbReference type="Proteomes" id="UP000886523">
    <property type="component" value="Unassembled WGS sequence"/>
</dbReference>
<proteinExistence type="predicted"/>
<dbReference type="EMBL" id="MU128994">
    <property type="protein sequence ID" value="KAF9511864.1"/>
    <property type="molecule type" value="Genomic_DNA"/>
</dbReference>
<feature type="region of interest" description="Disordered" evidence="1">
    <location>
        <begin position="1"/>
        <end position="89"/>
    </location>
</feature>
<evidence type="ECO:0000256" key="1">
    <source>
        <dbReference type="SAM" id="MobiDB-lite"/>
    </source>
</evidence>
<feature type="compositionally biased region" description="Basic and acidic residues" evidence="1">
    <location>
        <begin position="135"/>
        <end position="149"/>
    </location>
</feature>
<feature type="compositionally biased region" description="Polar residues" evidence="1">
    <location>
        <begin position="121"/>
        <end position="130"/>
    </location>
</feature>
<feature type="region of interest" description="Disordered" evidence="1">
    <location>
        <begin position="117"/>
        <end position="166"/>
    </location>
</feature>
<feature type="compositionally biased region" description="Polar residues" evidence="1">
    <location>
        <begin position="50"/>
        <end position="69"/>
    </location>
</feature>
<feature type="compositionally biased region" description="Acidic residues" evidence="1">
    <location>
        <begin position="320"/>
        <end position="345"/>
    </location>
</feature>
<name>A0A9P6ATQ0_9AGAM</name>
<sequence>MPPHSKTLPSGAKEKIVDANISNKPTAAKRRKQDPPRMPRQEIPVEERGTSGSTTTAVPAQATRANTKASEPASGGPVSSAQKKACKVPPVRLPRQFEGDEEEQDVFDRCCKGAKGLVDTSPLSPITTTAVLKVSKRDRQNSDTDDHAPTKCQKTHAVQKPSKSKSNVITYAKCCNPASTQEVATTEDKAEGEGNEEQWDRPSMAGTAKDSRPTDHPSPTLPRGSYTAITPGPSDDVHDVEASLLDRELEEEAGIRLPLDCWPTHLMRSLKTSQNKDVQCHITKERAVLPHSPSPTGNQPRNFLVPKNTKNTAVQGAESSEGDSTEDDEDQQDNPEPQEDAAEDVSETHDPPSEYLTKDQEKAVRTLFWMLVEDVAKTKAKDLNVTASAVFRVLGDMFSKESHCDNIWNCFQTVFWAQNPDIKDLEAIRDSYKEETKKAKDCGSEAGLSKWHVKIKEAAESLQVDAASSKIVVGTRA</sequence>
<keyword evidence="3" id="KW-1185">Reference proteome</keyword>
<organism evidence="2 3">
    <name type="scientific">Hydnum rufescens UP504</name>
    <dbReference type="NCBI Taxonomy" id="1448309"/>
    <lineage>
        <taxon>Eukaryota</taxon>
        <taxon>Fungi</taxon>
        <taxon>Dikarya</taxon>
        <taxon>Basidiomycota</taxon>
        <taxon>Agaricomycotina</taxon>
        <taxon>Agaricomycetes</taxon>
        <taxon>Cantharellales</taxon>
        <taxon>Hydnaceae</taxon>
        <taxon>Hydnum</taxon>
    </lineage>
</organism>
<protein>
    <submittedName>
        <fullName evidence="2">Uncharacterized protein</fullName>
    </submittedName>
</protein>
<comment type="caution">
    <text evidence="2">The sequence shown here is derived from an EMBL/GenBank/DDBJ whole genome shotgun (WGS) entry which is preliminary data.</text>
</comment>
<dbReference type="AlphaFoldDB" id="A0A9P6ATQ0"/>
<feature type="compositionally biased region" description="Basic and acidic residues" evidence="1">
    <location>
        <begin position="33"/>
        <end position="49"/>
    </location>
</feature>
<gene>
    <name evidence="2" type="ORF">BS47DRAFT_1394702</name>
</gene>
<evidence type="ECO:0000313" key="3">
    <source>
        <dbReference type="Proteomes" id="UP000886523"/>
    </source>
</evidence>
<feature type="region of interest" description="Disordered" evidence="1">
    <location>
        <begin position="180"/>
        <end position="234"/>
    </location>
</feature>
<accession>A0A9P6ATQ0</accession>
<evidence type="ECO:0000313" key="2">
    <source>
        <dbReference type="EMBL" id="KAF9511864.1"/>
    </source>
</evidence>
<reference evidence="2" key="1">
    <citation type="journal article" date="2020" name="Nat. Commun.">
        <title>Large-scale genome sequencing of mycorrhizal fungi provides insights into the early evolution of symbiotic traits.</title>
        <authorList>
            <person name="Miyauchi S."/>
            <person name="Kiss E."/>
            <person name="Kuo A."/>
            <person name="Drula E."/>
            <person name="Kohler A."/>
            <person name="Sanchez-Garcia M."/>
            <person name="Morin E."/>
            <person name="Andreopoulos B."/>
            <person name="Barry K.W."/>
            <person name="Bonito G."/>
            <person name="Buee M."/>
            <person name="Carver A."/>
            <person name="Chen C."/>
            <person name="Cichocki N."/>
            <person name="Clum A."/>
            <person name="Culley D."/>
            <person name="Crous P.W."/>
            <person name="Fauchery L."/>
            <person name="Girlanda M."/>
            <person name="Hayes R.D."/>
            <person name="Keri Z."/>
            <person name="LaButti K."/>
            <person name="Lipzen A."/>
            <person name="Lombard V."/>
            <person name="Magnuson J."/>
            <person name="Maillard F."/>
            <person name="Murat C."/>
            <person name="Nolan M."/>
            <person name="Ohm R.A."/>
            <person name="Pangilinan J."/>
            <person name="Pereira M.F."/>
            <person name="Perotto S."/>
            <person name="Peter M."/>
            <person name="Pfister S."/>
            <person name="Riley R."/>
            <person name="Sitrit Y."/>
            <person name="Stielow J.B."/>
            <person name="Szollosi G."/>
            <person name="Zifcakova L."/>
            <person name="Stursova M."/>
            <person name="Spatafora J.W."/>
            <person name="Tedersoo L."/>
            <person name="Vaario L.M."/>
            <person name="Yamada A."/>
            <person name="Yan M."/>
            <person name="Wang P."/>
            <person name="Xu J."/>
            <person name="Bruns T."/>
            <person name="Baldrian P."/>
            <person name="Vilgalys R."/>
            <person name="Dunand C."/>
            <person name="Henrissat B."/>
            <person name="Grigoriev I.V."/>
            <person name="Hibbett D."/>
            <person name="Nagy L.G."/>
            <person name="Martin F.M."/>
        </authorList>
    </citation>
    <scope>NUCLEOTIDE SEQUENCE</scope>
    <source>
        <strain evidence="2">UP504</strain>
    </source>
</reference>